<evidence type="ECO:0000313" key="2">
    <source>
        <dbReference type="EMBL" id="KAL1387489.1"/>
    </source>
</evidence>
<gene>
    <name evidence="2" type="ORF">pipiens_012747</name>
    <name evidence="1" type="ORF">pipiens_018142</name>
</gene>
<reference evidence="2 3" key="1">
    <citation type="submission" date="2024-05" db="EMBL/GenBank/DDBJ databases">
        <title>Culex pipiens pipiens assembly and annotation.</title>
        <authorList>
            <person name="Alout H."/>
            <person name="Durand T."/>
        </authorList>
    </citation>
    <scope>NUCLEOTIDE SEQUENCE [LARGE SCALE GENOMIC DNA]</scope>
    <source>
        <strain evidence="2">HA-2024</strain>
        <tissue evidence="2">Whole body</tissue>
    </source>
</reference>
<dbReference type="SUPFAM" id="SSF101690">
    <property type="entry name" value="PAZ domain"/>
    <property type="match status" value="1"/>
</dbReference>
<protein>
    <submittedName>
        <fullName evidence="2">Uncharacterized protein</fullName>
    </submittedName>
</protein>
<dbReference type="Proteomes" id="UP001562425">
    <property type="component" value="Unassembled WGS sequence"/>
</dbReference>
<sequence length="188" mass="22075">MVLNAMGPDAPLDDDIDDQILKYHLERMRDVTPSVQRVVKNVQWFESYHQNYVAFADTPTLCNYMQLAYVSMTTEKLQKMYFQPMMQQKSENIQFYNIFFQRIMKVLKTLDMGRKNYDPSAPKLIPQNRLKIRLGCVSAVDEYQGGLMFNLNVSRRVLLQITDMRTFSTSIGTRSSKWKTTKVRMMTI</sequence>
<dbReference type="EMBL" id="JBEHCU010013454">
    <property type="protein sequence ID" value="KAL1374331.1"/>
    <property type="molecule type" value="Genomic_DNA"/>
</dbReference>
<evidence type="ECO:0000313" key="1">
    <source>
        <dbReference type="EMBL" id="KAL1374331.1"/>
    </source>
</evidence>
<proteinExistence type="predicted"/>
<name>A0ABD1D161_CULPP</name>
<keyword evidence="3" id="KW-1185">Reference proteome</keyword>
<dbReference type="InterPro" id="IPR036085">
    <property type="entry name" value="PAZ_dom_sf"/>
</dbReference>
<comment type="caution">
    <text evidence="2">The sequence shown here is derived from an EMBL/GenBank/DDBJ whole genome shotgun (WGS) entry which is preliminary data.</text>
</comment>
<dbReference type="EMBL" id="JBEHCU010008168">
    <property type="protein sequence ID" value="KAL1387489.1"/>
    <property type="molecule type" value="Genomic_DNA"/>
</dbReference>
<organism evidence="2 3">
    <name type="scientific">Culex pipiens pipiens</name>
    <name type="common">Northern house mosquito</name>
    <dbReference type="NCBI Taxonomy" id="38569"/>
    <lineage>
        <taxon>Eukaryota</taxon>
        <taxon>Metazoa</taxon>
        <taxon>Ecdysozoa</taxon>
        <taxon>Arthropoda</taxon>
        <taxon>Hexapoda</taxon>
        <taxon>Insecta</taxon>
        <taxon>Pterygota</taxon>
        <taxon>Neoptera</taxon>
        <taxon>Endopterygota</taxon>
        <taxon>Diptera</taxon>
        <taxon>Nematocera</taxon>
        <taxon>Culicoidea</taxon>
        <taxon>Culicidae</taxon>
        <taxon>Culicinae</taxon>
        <taxon>Culicini</taxon>
        <taxon>Culex</taxon>
        <taxon>Culex</taxon>
    </lineage>
</organism>
<accession>A0ABD1D161</accession>
<dbReference type="AlphaFoldDB" id="A0ABD1D161"/>
<evidence type="ECO:0000313" key="3">
    <source>
        <dbReference type="Proteomes" id="UP001562425"/>
    </source>
</evidence>